<accession>Q7S6Y7</accession>
<dbReference type="HOGENOM" id="CLU_2085434_0_0_1"/>
<keyword evidence="2" id="KW-1185">Reference proteome</keyword>
<dbReference type="GeneID" id="3876700"/>
<organism evidence="1 2">
    <name type="scientific">Neurospora crassa (strain ATCC 24698 / 74-OR23-1A / CBS 708.71 / DSM 1257 / FGSC 987)</name>
    <dbReference type="NCBI Taxonomy" id="367110"/>
    <lineage>
        <taxon>Eukaryota</taxon>
        <taxon>Fungi</taxon>
        <taxon>Dikarya</taxon>
        <taxon>Ascomycota</taxon>
        <taxon>Pezizomycotina</taxon>
        <taxon>Sordariomycetes</taxon>
        <taxon>Sordariomycetidae</taxon>
        <taxon>Sordariales</taxon>
        <taxon>Sordariaceae</taxon>
        <taxon>Neurospora</taxon>
    </lineage>
</organism>
<dbReference type="AlphaFoldDB" id="Q7S6Y7"/>
<proteinExistence type="predicted"/>
<name>Q7S6Y7_NEUCR</name>
<protein>
    <submittedName>
        <fullName evidence="1">Uncharacterized protein</fullName>
    </submittedName>
</protein>
<dbReference type="PaxDb" id="5141-EFNCRP00000005638"/>
<dbReference type="RefSeq" id="XP_960538.1">
    <property type="nucleotide sequence ID" value="XM_955445.1"/>
</dbReference>
<reference evidence="1 2" key="1">
    <citation type="journal article" date="2003" name="Nature">
        <title>The genome sequence of the filamentous fungus Neurospora crassa.</title>
        <authorList>
            <person name="Galagan J.E."/>
            <person name="Calvo S.E."/>
            <person name="Borkovich K.A."/>
            <person name="Selker E.U."/>
            <person name="Read N.D."/>
            <person name="Jaffe D."/>
            <person name="FitzHugh W."/>
            <person name="Ma L.J."/>
            <person name="Smirnov S."/>
            <person name="Purcell S."/>
            <person name="Rehman B."/>
            <person name="Elkins T."/>
            <person name="Engels R."/>
            <person name="Wang S."/>
            <person name="Nielsen C.B."/>
            <person name="Butler J."/>
            <person name="Endrizzi M."/>
            <person name="Qui D."/>
            <person name="Ianakiev P."/>
            <person name="Bell-Pedersen D."/>
            <person name="Nelson M.A."/>
            <person name="Werner-Washburne M."/>
            <person name="Selitrennikoff C.P."/>
            <person name="Kinsey J.A."/>
            <person name="Braun E.L."/>
            <person name="Zelter A."/>
            <person name="Schulte U."/>
            <person name="Kothe G.O."/>
            <person name="Jedd G."/>
            <person name="Mewes W."/>
            <person name="Staben C."/>
            <person name="Marcotte E."/>
            <person name="Greenberg D."/>
            <person name="Roy A."/>
            <person name="Foley K."/>
            <person name="Naylor J."/>
            <person name="Stange-Thomann N."/>
            <person name="Barrett R."/>
            <person name="Gnerre S."/>
            <person name="Kamal M."/>
            <person name="Kamvysselis M."/>
            <person name="Mauceli E."/>
            <person name="Bielke C."/>
            <person name="Rudd S."/>
            <person name="Frishman D."/>
            <person name="Krystofova S."/>
            <person name="Rasmussen C."/>
            <person name="Metzenberg R.L."/>
            <person name="Perkins D.D."/>
            <person name="Kroken S."/>
            <person name="Cogoni C."/>
            <person name="Macino G."/>
            <person name="Catcheside D."/>
            <person name="Li W."/>
            <person name="Pratt R.J."/>
            <person name="Osmani S.A."/>
            <person name="DeSouza C.P."/>
            <person name="Glass L."/>
            <person name="Orbach M.J."/>
            <person name="Berglund J.A."/>
            <person name="Voelker R."/>
            <person name="Yarden O."/>
            <person name="Plamann M."/>
            <person name="Seiler S."/>
            <person name="Dunlap J."/>
            <person name="Radford A."/>
            <person name="Aramayo R."/>
            <person name="Natvig D.O."/>
            <person name="Alex L.A."/>
            <person name="Mannhaupt G."/>
            <person name="Ebbole D.J."/>
            <person name="Freitag M."/>
            <person name="Paulsen I."/>
            <person name="Sachs M.S."/>
            <person name="Lander E.S."/>
            <person name="Nusbaum C."/>
            <person name="Birren B."/>
        </authorList>
    </citation>
    <scope>NUCLEOTIDE SEQUENCE [LARGE SCALE GENOMIC DNA]</scope>
    <source>
        <strain evidence="2">ATCC 24698 / 74-OR23-1A / CBS 708.71 / DSM 1257 / FGSC 987</strain>
    </source>
</reference>
<dbReference type="InParanoid" id="Q7S6Y7"/>
<dbReference type="OrthoDB" id="10380876at2759"/>
<evidence type="ECO:0000313" key="2">
    <source>
        <dbReference type="Proteomes" id="UP000001805"/>
    </source>
</evidence>
<sequence>MEMIAVYGLLRAVDRPHPSTYLGIISTFILFCTIGSSEKYSAVHVPLWRQTEAYKMEWHQMVGDLDAQSPKIDQGPTSMLQCPKPARVARPAIRKSCQKRSPHQDYRFHSFLVVVEF</sequence>
<dbReference type="VEuPathDB" id="FungiDB:NCU05576"/>
<evidence type="ECO:0000313" key="1">
    <source>
        <dbReference type="EMBL" id="EAA31302.1"/>
    </source>
</evidence>
<gene>
    <name evidence="1" type="ORF">NCU05576</name>
</gene>
<dbReference type="EMBL" id="CM002241">
    <property type="protein sequence ID" value="EAA31302.1"/>
    <property type="molecule type" value="Genomic_DNA"/>
</dbReference>
<dbReference type="OMA" id="IRKSCQK"/>
<dbReference type="KEGG" id="ncr:NCU05576"/>
<dbReference type="Proteomes" id="UP000001805">
    <property type="component" value="Chromosome 5, Linkage Group VI"/>
</dbReference>